<dbReference type="InterPro" id="IPR002641">
    <property type="entry name" value="PNPLA_dom"/>
</dbReference>
<dbReference type="PANTHER" id="PTHR14226:SF25">
    <property type="entry name" value="PHOSPHOESTERASE"/>
    <property type="match status" value="1"/>
</dbReference>
<feature type="active site" description="Proton acceptor" evidence="4">
    <location>
        <position position="187"/>
    </location>
</feature>
<keyword evidence="3 4" id="KW-0443">Lipid metabolism</keyword>
<sequence length="308" mass="34062">MTQASHQATAKTSQSPCHHCGPETPLPRTALVAEGGGQRGVFTAGILDAWMAAGFNPFEILIGTSAGAQNLSSYMTCQPGFGLNAITEFSSQPQFFKWQRSLIGKHAVDLDWYFDQLNSSASQLDINRGHSRLQQRQLYFSATRSDNRRAEFFSPDQHNWLAMLKASSALPVLYKGGVKIGEHQYVDGGLSAPLPVEEAYNRGARKITVLRTVAEDTSLVSPWAHKLKALFCSMHYCPKILDLITHHEDSYQRNLAFIQNPPADVEIQQLFPPQPLASSLVGSPRQALQQDYQLGLNSGRDFLQQFAA</sequence>
<dbReference type="InterPro" id="IPR050301">
    <property type="entry name" value="NTE"/>
</dbReference>
<evidence type="ECO:0000313" key="8">
    <source>
        <dbReference type="Proteomes" id="UP001595722"/>
    </source>
</evidence>
<evidence type="ECO:0000256" key="5">
    <source>
        <dbReference type="SAM" id="MobiDB-lite"/>
    </source>
</evidence>
<evidence type="ECO:0000256" key="3">
    <source>
        <dbReference type="ARBA" id="ARBA00023098"/>
    </source>
</evidence>
<dbReference type="Pfam" id="PF19890">
    <property type="entry name" value="DUF6363"/>
    <property type="match status" value="1"/>
</dbReference>
<dbReference type="RefSeq" id="WP_376866296.1">
    <property type="nucleotide sequence ID" value="NZ_JBHRYB010000007.1"/>
</dbReference>
<dbReference type="InterPro" id="IPR037483">
    <property type="entry name" value="YjjU-like"/>
</dbReference>
<feature type="active site" description="Nucleophile" evidence="4">
    <location>
        <position position="65"/>
    </location>
</feature>
<dbReference type="PANTHER" id="PTHR14226">
    <property type="entry name" value="NEUROPATHY TARGET ESTERASE/SWISS CHEESE D.MELANOGASTER"/>
    <property type="match status" value="1"/>
</dbReference>
<feature type="short sequence motif" description="GXGXXG" evidence="4">
    <location>
        <begin position="35"/>
        <end position="40"/>
    </location>
</feature>
<dbReference type="PROSITE" id="PS51635">
    <property type="entry name" value="PNPLA"/>
    <property type="match status" value="1"/>
</dbReference>
<evidence type="ECO:0000259" key="6">
    <source>
        <dbReference type="PROSITE" id="PS51635"/>
    </source>
</evidence>
<dbReference type="InterPro" id="IPR016035">
    <property type="entry name" value="Acyl_Trfase/lysoPLipase"/>
</dbReference>
<evidence type="ECO:0000256" key="1">
    <source>
        <dbReference type="ARBA" id="ARBA00022801"/>
    </source>
</evidence>
<comment type="caution">
    <text evidence="7">The sequence shown here is derived from an EMBL/GenBank/DDBJ whole genome shotgun (WGS) entry which is preliminary data.</text>
</comment>
<feature type="region of interest" description="Disordered" evidence="5">
    <location>
        <begin position="1"/>
        <end position="21"/>
    </location>
</feature>
<dbReference type="Proteomes" id="UP001595722">
    <property type="component" value="Unassembled WGS sequence"/>
</dbReference>
<feature type="domain" description="PNPLA" evidence="6">
    <location>
        <begin position="31"/>
        <end position="200"/>
    </location>
</feature>
<feature type="short sequence motif" description="GXSXG" evidence="4">
    <location>
        <begin position="63"/>
        <end position="67"/>
    </location>
</feature>
<dbReference type="Pfam" id="PF01734">
    <property type="entry name" value="Patatin"/>
    <property type="match status" value="1"/>
</dbReference>
<keyword evidence="1 4" id="KW-0378">Hydrolase</keyword>
<dbReference type="CDD" id="cd07208">
    <property type="entry name" value="Pat_hypo_Ecoli_yjju_like"/>
    <property type="match status" value="1"/>
</dbReference>
<feature type="short sequence motif" description="DGA/G" evidence="4">
    <location>
        <begin position="187"/>
        <end position="189"/>
    </location>
</feature>
<gene>
    <name evidence="7" type="ORF">ACFOMG_09655</name>
</gene>
<dbReference type="Gene3D" id="3.40.1090.10">
    <property type="entry name" value="Cytosolic phospholipase A2 catalytic domain"/>
    <property type="match status" value="2"/>
</dbReference>
<dbReference type="InterPro" id="IPR045943">
    <property type="entry name" value="DUF6363"/>
</dbReference>
<dbReference type="SUPFAM" id="SSF52151">
    <property type="entry name" value="FabD/lysophospholipase-like"/>
    <property type="match status" value="1"/>
</dbReference>
<evidence type="ECO:0000313" key="7">
    <source>
        <dbReference type="EMBL" id="MFC3680360.1"/>
    </source>
</evidence>
<evidence type="ECO:0000256" key="2">
    <source>
        <dbReference type="ARBA" id="ARBA00022963"/>
    </source>
</evidence>
<evidence type="ECO:0000256" key="4">
    <source>
        <dbReference type="PROSITE-ProRule" id="PRU01161"/>
    </source>
</evidence>
<proteinExistence type="predicted"/>
<feature type="compositionally biased region" description="Polar residues" evidence="5">
    <location>
        <begin position="1"/>
        <end position="16"/>
    </location>
</feature>
<accession>A0ABV7VS29</accession>
<reference evidence="8" key="1">
    <citation type="journal article" date="2019" name="Int. J. Syst. Evol. Microbiol.">
        <title>The Global Catalogue of Microorganisms (GCM) 10K type strain sequencing project: providing services to taxonomists for standard genome sequencing and annotation.</title>
        <authorList>
            <consortium name="The Broad Institute Genomics Platform"/>
            <consortium name="The Broad Institute Genome Sequencing Center for Infectious Disease"/>
            <person name="Wu L."/>
            <person name="Ma J."/>
        </authorList>
    </citation>
    <scope>NUCLEOTIDE SEQUENCE [LARGE SCALE GENOMIC DNA]</scope>
    <source>
        <strain evidence="8">KCTC 42424</strain>
    </source>
</reference>
<organism evidence="7 8">
    <name type="scientific">Bacterioplanoides pacificum</name>
    <dbReference type="NCBI Taxonomy" id="1171596"/>
    <lineage>
        <taxon>Bacteria</taxon>
        <taxon>Pseudomonadati</taxon>
        <taxon>Pseudomonadota</taxon>
        <taxon>Gammaproteobacteria</taxon>
        <taxon>Oceanospirillales</taxon>
        <taxon>Oceanospirillaceae</taxon>
        <taxon>Bacterioplanoides</taxon>
    </lineage>
</organism>
<protein>
    <submittedName>
        <fullName evidence="7">Patatin family protein</fullName>
    </submittedName>
</protein>
<dbReference type="EMBL" id="JBHRYB010000007">
    <property type="protein sequence ID" value="MFC3680360.1"/>
    <property type="molecule type" value="Genomic_DNA"/>
</dbReference>
<keyword evidence="8" id="KW-1185">Reference proteome</keyword>
<keyword evidence="2 4" id="KW-0442">Lipid degradation</keyword>
<name>A0ABV7VS29_9GAMM</name>